<name>A0AAV1K3D6_9NEOP</name>
<dbReference type="Proteomes" id="UP001497472">
    <property type="component" value="Unassembled WGS sequence"/>
</dbReference>
<feature type="region of interest" description="Disordered" evidence="1">
    <location>
        <begin position="57"/>
        <end position="97"/>
    </location>
</feature>
<evidence type="ECO:0000256" key="1">
    <source>
        <dbReference type="SAM" id="MobiDB-lite"/>
    </source>
</evidence>
<comment type="caution">
    <text evidence="2">The sequence shown here is derived from an EMBL/GenBank/DDBJ whole genome shotgun (WGS) entry which is preliminary data.</text>
</comment>
<feature type="compositionally biased region" description="Basic and acidic residues" evidence="1">
    <location>
        <begin position="66"/>
        <end position="76"/>
    </location>
</feature>
<gene>
    <name evidence="2" type="ORF">LNINA_LOCUS14436</name>
</gene>
<organism evidence="2 3">
    <name type="scientific">Leptosia nina</name>
    <dbReference type="NCBI Taxonomy" id="320188"/>
    <lineage>
        <taxon>Eukaryota</taxon>
        <taxon>Metazoa</taxon>
        <taxon>Ecdysozoa</taxon>
        <taxon>Arthropoda</taxon>
        <taxon>Hexapoda</taxon>
        <taxon>Insecta</taxon>
        <taxon>Pterygota</taxon>
        <taxon>Neoptera</taxon>
        <taxon>Endopterygota</taxon>
        <taxon>Lepidoptera</taxon>
        <taxon>Glossata</taxon>
        <taxon>Ditrysia</taxon>
        <taxon>Papilionoidea</taxon>
        <taxon>Pieridae</taxon>
        <taxon>Pierinae</taxon>
        <taxon>Leptosia</taxon>
    </lineage>
</organism>
<reference evidence="2 3" key="1">
    <citation type="submission" date="2023-11" db="EMBL/GenBank/DDBJ databases">
        <authorList>
            <person name="Okamura Y."/>
        </authorList>
    </citation>
    <scope>NUCLEOTIDE SEQUENCE [LARGE SCALE GENOMIC DNA]</scope>
</reference>
<feature type="compositionally biased region" description="Low complexity" evidence="1">
    <location>
        <begin position="85"/>
        <end position="97"/>
    </location>
</feature>
<evidence type="ECO:0000313" key="3">
    <source>
        <dbReference type="Proteomes" id="UP001497472"/>
    </source>
</evidence>
<proteinExistence type="predicted"/>
<evidence type="ECO:0000313" key="2">
    <source>
        <dbReference type="EMBL" id="CAK1555632.1"/>
    </source>
</evidence>
<accession>A0AAV1K3D6</accession>
<dbReference type="AlphaFoldDB" id="A0AAV1K3D6"/>
<protein>
    <submittedName>
        <fullName evidence="2">Uncharacterized protein</fullName>
    </submittedName>
</protein>
<sequence>MRFKAEIGANLTHLMDNMSRPRTNTCLRHFEPSALEECSCPTTSVCFERYPYSITNRMTSPAISKSPEKQKSESKSPSHASVNTQEQVPQAQQEPQADPLSCLRIFKLAGLMMKQGC</sequence>
<dbReference type="EMBL" id="CAVLEF010000280">
    <property type="protein sequence ID" value="CAK1555632.1"/>
    <property type="molecule type" value="Genomic_DNA"/>
</dbReference>
<keyword evidence="3" id="KW-1185">Reference proteome</keyword>